<dbReference type="Pfam" id="PF11107">
    <property type="entry name" value="FANCF"/>
    <property type="match status" value="1"/>
</dbReference>
<protein>
    <submittedName>
        <fullName evidence="1">Uncharacterized protein</fullName>
    </submittedName>
</protein>
<organism evidence="1 2">
    <name type="scientific">Coilia grayii</name>
    <name type="common">Gray's grenadier anchovy</name>
    <dbReference type="NCBI Taxonomy" id="363190"/>
    <lineage>
        <taxon>Eukaryota</taxon>
        <taxon>Metazoa</taxon>
        <taxon>Chordata</taxon>
        <taxon>Craniata</taxon>
        <taxon>Vertebrata</taxon>
        <taxon>Euteleostomi</taxon>
        <taxon>Actinopterygii</taxon>
        <taxon>Neopterygii</taxon>
        <taxon>Teleostei</taxon>
        <taxon>Clupei</taxon>
        <taxon>Clupeiformes</taxon>
        <taxon>Clupeoidei</taxon>
        <taxon>Engraulidae</taxon>
        <taxon>Coilinae</taxon>
        <taxon>Coilia</taxon>
    </lineage>
</organism>
<gene>
    <name evidence="1" type="ORF">ACEWY4_011151</name>
</gene>
<keyword evidence="2" id="KW-1185">Reference proteome</keyword>
<dbReference type="AlphaFoldDB" id="A0ABD1K3Y4"/>
<dbReference type="EMBL" id="JBHFQA010000009">
    <property type="protein sequence ID" value="KAL2093839.1"/>
    <property type="molecule type" value="Genomic_DNA"/>
</dbReference>
<evidence type="ECO:0000313" key="2">
    <source>
        <dbReference type="Proteomes" id="UP001591681"/>
    </source>
</evidence>
<dbReference type="InterPro" id="IPR035428">
    <property type="entry name" value="FANCF"/>
</dbReference>
<accession>A0ABD1K3Y4</accession>
<dbReference type="Proteomes" id="UP001591681">
    <property type="component" value="Unassembled WGS sequence"/>
</dbReference>
<proteinExistence type="predicted"/>
<dbReference type="InterPro" id="IPR038505">
    <property type="entry name" value="FANCF_C_sf"/>
</dbReference>
<reference evidence="1 2" key="1">
    <citation type="submission" date="2024-09" db="EMBL/GenBank/DDBJ databases">
        <title>A chromosome-level genome assembly of Gray's grenadier anchovy, Coilia grayii.</title>
        <authorList>
            <person name="Fu Z."/>
        </authorList>
    </citation>
    <scope>NUCLEOTIDE SEQUENCE [LARGE SCALE GENOMIC DNA]</scope>
    <source>
        <strain evidence="1">G4</strain>
        <tissue evidence="1">Muscle</tissue>
    </source>
</reference>
<name>A0ABD1K3Y4_9TELE</name>
<dbReference type="PANTHER" id="PTHR14449">
    <property type="entry name" value="FANCONI ANEMIA GROUP F PROTEIN FANCF"/>
    <property type="match status" value="1"/>
</dbReference>
<dbReference type="PANTHER" id="PTHR14449:SF2">
    <property type="entry name" value="FANCONI ANEMIA GROUP F PROTEIN"/>
    <property type="match status" value="1"/>
</dbReference>
<evidence type="ECO:0000313" key="1">
    <source>
        <dbReference type="EMBL" id="KAL2093839.1"/>
    </source>
</evidence>
<dbReference type="Gene3D" id="1.25.40.490">
    <property type="match status" value="1"/>
</dbReference>
<sequence>MEAVLKNLESTSELLAISETEYVRQWNESTVKRAFQWSDYCEHIFNRFNAEPTIRTAIENKLRHINDLLRKTFLDHRDLTFTDLGRCRDVLMERLLKNPACPPSVINALFGSFQPNDGRGDGQVFLGFSGLRGSVSCKSAGEMLWATDVNLGAKGGLCIKDLVKGSILREHIQKLIPHTDSESLIKRLLDSISQSNSDKDSYSEMIAGALLCCEDRTAPDVTRNVIFTWLESHPKTLLSMCQVLPVLTLTELAQQSEQFRLAYVGILKNWASALMYDVTEGEWIISDDNGVPFSTLTEHFRYLVTSGHQLEAHTLRELHELKEGDGGFEERGLSVWGDILSELSMIQSLASVS</sequence>
<comment type="caution">
    <text evidence="1">The sequence shown here is derived from an EMBL/GenBank/DDBJ whole genome shotgun (WGS) entry which is preliminary data.</text>
</comment>